<dbReference type="OrthoDB" id="3578222at2759"/>
<organism evidence="2 3">
    <name type="scientific">Scytalidium lignicola</name>
    <name type="common">Hyphomycete</name>
    <dbReference type="NCBI Taxonomy" id="5539"/>
    <lineage>
        <taxon>Eukaryota</taxon>
        <taxon>Fungi</taxon>
        <taxon>Dikarya</taxon>
        <taxon>Ascomycota</taxon>
        <taxon>Pezizomycotina</taxon>
        <taxon>Leotiomycetes</taxon>
        <taxon>Leotiomycetes incertae sedis</taxon>
        <taxon>Scytalidium</taxon>
    </lineage>
</organism>
<comment type="caution">
    <text evidence="2">The sequence shown here is derived from an EMBL/GenBank/DDBJ whole genome shotgun (WGS) entry which is preliminary data.</text>
</comment>
<evidence type="ECO:0000313" key="3">
    <source>
        <dbReference type="Proteomes" id="UP000258309"/>
    </source>
</evidence>
<feature type="non-terminal residue" evidence="2">
    <location>
        <position position="487"/>
    </location>
</feature>
<keyword evidence="3" id="KW-1185">Reference proteome</keyword>
<evidence type="ECO:0000256" key="1">
    <source>
        <dbReference type="SAM" id="MobiDB-lite"/>
    </source>
</evidence>
<dbReference type="InterPro" id="IPR012340">
    <property type="entry name" value="NA-bd_OB-fold"/>
</dbReference>
<feature type="non-terminal residue" evidence="2">
    <location>
        <position position="1"/>
    </location>
</feature>
<evidence type="ECO:0000313" key="2">
    <source>
        <dbReference type="EMBL" id="RFU29624.1"/>
    </source>
</evidence>
<dbReference type="EMBL" id="NCSJ02000122">
    <property type="protein sequence ID" value="RFU29624.1"/>
    <property type="molecule type" value="Genomic_DNA"/>
</dbReference>
<dbReference type="AlphaFoldDB" id="A0A3E2H8C7"/>
<sequence>MLLQSRRRQEAENMSVIDNNLAMSIPSRTSTSISTNLGTRYQNIAAFPLTSSHPHNHALSQPSSKLFEKDIYLLELKRSPQKLRWKEILCRFSEKWPDKKWTAAQLQMRWMRLKEGNRNYPITATSIGGELPSSSHQSQESLHAPSSHNSQHQVRPSCSSPSSQTASPFTPPDASDLAKKSRPPFSHNSTDATSVGPPITPTPPMHELRFNSLSKTYNEYVPLELGTFAKCKEYGPGNQLGIMYFGNHPIQWVSILGNISSIESIFLSNVVTITDASRTTLKCAWSFPAGSTQAISDYLKSTSPLLAFQDRYQCYSPLDTLRVEMDILATGRLGRYRGQICLHIHYIHHLTPSDVDSFQCRAAEYKQKILDHSWVLASKDKVNALITYEETLIRILKDPAATEIVDSNSDSYPAIDWQCPDQLCFEFNHSYSRKCVRYAKDSRAMPNPSFVAGFTLTTVLKFTILPRSARDIATTVQLLLISGNHNT</sequence>
<name>A0A3E2H8C7_SCYLI</name>
<accession>A0A3E2H8C7</accession>
<protein>
    <submittedName>
        <fullName evidence="2">Uncharacterized protein</fullName>
    </submittedName>
</protein>
<dbReference type="Gene3D" id="2.40.50.140">
    <property type="entry name" value="Nucleic acid-binding proteins"/>
    <property type="match status" value="1"/>
</dbReference>
<dbReference type="Proteomes" id="UP000258309">
    <property type="component" value="Unassembled WGS sequence"/>
</dbReference>
<feature type="compositionally biased region" description="Polar residues" evidence="1">
    <location>
        <begin position="124"/>
        <end position="154"/>
    </location>
</feature>
<feature type="compositionally biased region" description="Low complexity" evidence="1">
    <location>
        <begin position="156"/>
        <end position="168"/>
    </location>
</feature>
<proteinExistence type="predicted"/>
<reference evidence="2 3" key="1">
    <citation type="submission" date="2018-05" db="EMBL/GenBank/DDBJ databases">
        <title>Draft genome sequence of Scytalidium lignicola DSM 105466, a ubiquitous saprotrophic fungus.</title>
        <authorList>
            <person name="Buettner E."/>
            <person name="Gebauer A.M."/>
            <person name="Hofrichter M."/>
            <person name="Liers C."/>
            <person name="Kellner H."/>
        </authorList>
    </citation>
    <scope>NUCLEOTIDE SEQUENCE [LARGE SCALE GENOMIC DNA]</scope>
    <source>
        <strain evidence="2 3">DSM 105466</strain>
    </source>
</reference>
<feature type="region of interest" description="Disordered" evidence="1">
    <location>
        <begin position="124"/>
        <end position="206"/>
    </location>
</feature>
<gene>
    <name evidence="2" type="ORF">B7463_g6714</name>
</gene>